<accession>A0A7G3AMH2</accession>
<dbReference type="AlphaFoldDB" id="A0A7G3AMH2"/>
<dbReference type="EMBL" id="GITU01004744">
    <property type="protein sequence ID" value="MBC1173447.1"/>
    <property type="molecule type" value="Transcribed_RNA"/>
</dbReference>
<organism evidence="1">
    <name type="scientific">Lutzomyia longipalpis</name>
    <name type="common">Sand fly</name>
    <dbReference type="NCBI Taxonomy" id="7200"/>
    <lineage>
        <taxon>Eukaryota</taxon>
        <taxon>Metazoa</taxon>
        <taxon>Ecdysozoa</taxon>
        <taxon>Arthropoda</taxon>
        <taxon>Hexapoda</taxon>
        <taxon>Insecta</taxon>
        <taxon>Pterygota</taxon>
        <taxon>Neoptera</taxon>
        <taxon>Endopterygota</taxon>
        <taxon>Diptera</taxon>
        <taxon>Nematocera</taxon>
        <taxon>Psychodoidea</taxon>
        <taxon>Psychodidae</taxon>
        <taxon>Lutzomyia</taxon>
        <taxon>Lutzomyia</taxon>
    </lineage>
</organism>
<protein>
    <submittedName>
        <fullName evidence="1">Putative secreted protein</fullName>
    </submittedName>
</protein>
<sequence length="74" mass="8580">MHVMVLEKEFMAFLAGVMMQPIMLVEDSTNADMDTMISDSEASMQFKRNLYRNPKTKTALKFLLPYLDQRGMLD</sequence>
<proteinExistence type="predicted"/>
<reference evidence="1" key="1">
    <citation type="journal article" date="2020" name="BMC">
        <title>Leishmania infection induces a limited differential gene expression in the sand fly midgut.</title>
        <authorList>
            <person name="Coutinho-Abreu I.V."/>
            <person name="Serafim T.D."/>
            <person name="Meneses C."/>
            <person name="Kamhawi S."/>
            <person name="Oliveira F."/>
            <person name="Valenzuela J.G."/>
        </authorList>
    </citation>
    <scope>NUCLEOTIDE SEQUENCE</scope>
    <source>
        <strain evidence="1">Jacobina</strain>
        <tissue evidence="1">Midgut</tissue>
    </source>
</reference>
<name>A0A7G3AMH2_LUTLO</name>
<evidence type="ECO:0000313" key="1">
    <source>
        <dbReference type="EMBL" id="MBC1173447.1"/>
    </source>
</evidence>